<dbReference type="PANTHER" id="PTHR30213">
    <property type="entry name" value="INNER MEMBRANE PROTEIN YHJD"/>
    <property type="match status" value="1"/>
</dbReference>
<feature type="transmembrane region" description="Helical" evidence="6">
    <location>
        <begin position="302"/>
        <end position="322"/>
    </location>
</feature>
<feature type="transmembrane region" description="Helical" evidence="6">
    <location>
        <begin position="265"/>
        <end position="290"/>
    </location>
</feature>
<dbReference type="NCBIfam" id="TIGR00765">
    <property type="entry name" value="yihY_not_rbn"/>
    <property type="match status" value="1"/>
</dbReference>
<evidence type="ECO:0000256" key="2">
    <source>
        <dbReference type="ARBA" id="ARBA00022475"/>
    </source>
</evidence>
<evidence type="ECO:0000313" key="8">
    <source>
        <dbReference type="Proteomes" id="UP000197003"/>
    </source>
</evidence>
<reference evidence="7 8" key="1">
    <citation type="submission" date="2017-04" db="EMBL/GenBank/DDBJ databases">
        <title>Whole genome sequence of Bdellovibrio bacteriovorus strain SSB218315.</title>
        <authorList>
            <person name="Oyedara O."/>
            <person name="Rodriguez-Perez M.A."/>
        </authorList>
    </citation>
    <scope>NUCLEOTIDE SEQUENCE [LARGE SCALE GENOMIC DNA]</scope>
    <source>
        <strain evidence="7 8">SSB218315</strain>
    </source>
</reference>
<dbReference type="AlphaFoldDB" id="A0A1Z3NAW4"/>
<evidence type="ECO:0000256" key="4">
    <source>
        <dbReference type="ARBA" id="ARBA00022989"/>
    </source>
</evidence>
<evidence type="ECO:0000313" key="7">
    <source>
        <dbReference type="EMBL" id="ASD64586.1"/>
    </source>
</evidence>
<gene>
    <name evidence="7" type="ORF">B9G79_13900</name>
</gene>
<protein>
    <submittedName>
        <fullName evidence="7">Uncharacterized protein</fullName>
    </submittedName>
</protein>
<keyword evidence="3 6" id="KW-0812">Transmembrane</keyword>
<dbReference type="GO" id="GO:0005886">
    <property type="term" value="C:plasma membrane"/>
    <property type="evidence" value="ECO:0007669"/>
    <property type="project" value="UniProtKB-SubCell"/>
</dbReference>
<keyword evidence="2" id="KW-1003">Cell membrane</keyword>
<dbReference type="Proteomes" id="UP000197003">
    <property type="component" value="Chromosome"/>
</dbReference>
<evidence type="ECO:0000256" key="3">
    <source>
        <dbReference type="ARBA" id="ARBA00022692"/>
    </source>
</evidence>
<dbReference type="EMBL" id="CP020946">
    <property type="protein sequence ID" value="ASD64586.1"/>
    <property type="molecule type" value="Genomic_DNA"/>
</dbReference>
<dbReference type="InterPro" id="IPR017039">
    <property type="entry name" value="Virul_fac_BrkB"/>
</dbReference>
<evidence type="ECO:0000256" key="6">
    <source>
        <dbReference type="SAM" id="Phobius"/>
    </source>
</evidence>
<dbReference type="PANTHER" id="PTHR30213:SF1">
    <property type="entry name" value="INNER MEMBRANE PROTEIN YHJD"/>
    <property type="match status" value="1"/>
</dbReference>
<feature type="transmembrane region" description="Helical" evidence="6">
    <location>
        <begin position="33"/>
        <end position="50"/>
    </location>
</feature>
<evidence type="ECO:0000256" key="5">
    <source>
        <dbReference type="ARBA" id="ARBA00023136"/>
    </source>
</evidence>
<proteinExistence type="predicted"/>
<feature type="transmembrane region" description="Helical" evidence="6">
    <location>
        <begin position="185"/>
        <end position="209"/>
    </location>
</feature>
<feature type="transmembrane region" description="Helical" evidence="6">
    <location>
        <begin position="334"/>
        <end position="358"/>
    </location>
</feature>
<accession>A0A1Z3NAW4</accession>
<dbReference type="Pfam" id="PF03631">
    <property type="entry name" value="Virul_fac_BrkB"/>
    <property type="match status" value="1"/>
</dbReference>
<name>A0A1Z3NAW4_BDEBC</name>
<evidence type="ECO:0000256" key="1">
    <source>
        <dbReference type="ARBA" id="ARBA00004651"/>
    </source>
</evidence>
<organism evidence="7 8">
    <name type="scientific">Bdellovibrio bacteriovorus</name>
    <dbReference type="NCBI Taxonomy" id="959"/>
    <lineage>
        <taxon>Bacteria</taxon>
        <taxon>Pseudomonadati</taxon>
        <taxon>Bdellovibrionota</taxon>
        <taxon>Bdellovibrionia</taxon>
        <taxon>Bdellovibrionales</taxon>
        <taxon>Pseudobdellovibrionaceae</taxon>
        <taxon>Bdellovibrio</taxon>
    </lineage>
</organism>
<keyword evidence="4 6" id="KW-1133">Transmembrane helix</keyword>
<feature type="transmembrane region" description="Helical" evidence="6">
    <location>
        <begin position="116"/>
        <end position="141"/>
    </location>
</feature>
<feature type="transmembrane region" description="Helical" evidence="6">
    <location>
        <begin position="237"/>
        <end position="259"/>
    </location>
</feature>
<sequence>MKTPDLPPSGGLGAFCAQAVAKTTVSVRRNRKMLFMGFSLVGVLGFASPGKSSPVFAERIRTSVFVIAPEQPYWFGKSEVNRNAETCVFCLNQEELSMNFKQRLSKFLDQVSKHEVFILASSIAYTTGLALAPFVLILLSLATLFGEGTRDKIFAGFADVVGQQASGSIQLIVENAEKNPQGTGISGVIGFVVLLISASAIFSQLRYALDKINEHKASEQEQGVMGFVKDRFLSMGLLLGFVFLTITSMLLTTALMVVFPAQQGWFWQSLVFVITLMVFAGLFTAIYRFVPSDKASWKRCAVAGVTSTVFFNIGRTLIGLYLGTAGLEKSYGAAGSLVVFLAWVYYSALTLLVSYEFANQVLLRDKSSQAEVKSEVAVRRPRDLDQTFHWPVI</sequence>
<keyword evidence="5 6" id="KW-0472">Membrane</keyword>
<comment type="subcellular location">
    <subcellularLocation>
        <location evidence="1">Cell membrane</location>
        <topology evidence="1">Multi-pass membrane protein</topology>
    </subcellularLocation>
</comment>